<feature type="non-terminal residue" evidence="2">
    <location>
        <position position="289"/>
    </location>
</feature>
<evidence type="ECO:0000313" key="3">
    <source>
        <dbReference type="Proteomes" id="UP000236291"/>
    </source>
</evidence>
<sequence length="289" mass="32718">MWHENLFHVVFGCWVVLFLLCPVSGLRPLRDDQFRLTRKDESVVGPFSEWNITGTYKGTWKFLDTANGSSRFPDTGRTNGNSIITLSSTRTTITGVHYVHGIVIFDDLFDNEHGDGGAQISFEGVYIWPFKQLRMVTNSGKEGELNQYEDYILPNPYRLENNSEHSEYLFVIYMSCRIQLAAFSSQTLQAMMHELEKHCNAEISATVSHLPSSKNEGEQDHFSLEGLMKSPPVDDGVNCLSPLLLNATSVIRIDVDYNKAVYYTLMVTFVSSLQVLLLNRQIMHSGTQS</sequence>
<evidence type="ECO:0000256" key="1">
    <source>
        <dbReference type="SAM" id="SignalP"/>
    </source>
</evidence>
<protein>
    <submittedName>
        <fullName evidence="2">Transmembrane E3 ubiquitin-protein ligase 1-like</fullName>
    </submittedName>
</protein>
<comment type="caution">
    <text evidence="2">The sequence shown here is derived from an EMBL/GenBank/DDBJ whole genome shotgun (WGS) entry which is preliminary data.</text>
</comment>
<dbReference type="STRING" id="57577.A0A2K3NBG5"/>
<accession>A0A2K3NBG5</accession>
<gene>
    <name evidence="2" type="ORF">L195_g023661</name>
</gene>
<name>A0A2K3NBG5_TRIPR</name>
<organism evidence="2 3">
    <name type="scientific">Trifolium pratense</name>
    <name type="common">Red clover</name>
    <dbReference type="NCBI Taxonomy" id="57577"/>
    <lineage>
        <taxon>Eukaryota</taxon>
        <taxon>Viridiplantae</taxon>
        <taxon>Streptophyta</taxon>
        <taxon>Embryophyta</taxon>
        <taxon>Tracheophyta</taxon>
        <taxon>Spermatophyta</taxon>
        <taxon>Magnoliopsida</taxon>
        <taxon>eudicotyledons</taxon>
        <taxon>Gunneridae</taxon>
        <taxon>Pentapetalae</taxon>
        <taxon>rosids</taxon>
        <taxon>fabids</taxon>
        <taxon>Fabales</taxon>
        <taxon>Fabaceae</taxon>
        <taxon>Papilionoideae</taxon>
        <taxon>50 kb inversion clade</taxon>
        <taxon>NPAAA clade</taxon>
        <taxon>Hologalegina</taxon>
        <taxon>IRL clade</taxon>
        <taxon>Trifolieae</taxon>
        <taxon>Trifolium</taxon>
    </lineage>
</organism>
<reference evidence="2 3" key="1">
    <citation type="journal article" date="2014" name="Am. J. Bot.">
        <title>Genome assembly and annotation for red clover (Trifolium pratense; Fabaceae).</title>
        <authorList>
            <person name="Istvanek J."/>
            <person name="Jaros M."/>
            <person name="Krenek A."/>
            <person name="Repkova J."/>
        </authorList>
    </citation>
    <scope>NUCLEOTIDE SEQUENCE [LARGE SCALE GENOMIC DNA]</scope>
    <source>
        <strain evidence="3">cv. Tatra</strain>
        <tissue evidence="2">Young leaves</tissue>
    </source>
</reference>
<dbReference type="ExpressionAtlas" id="A0A2K3NBG5">
    <property type="expression patterns" value="baseline"/>
</dbReference>
<feature type="signal peptide" evidence="1">
    <location>
        <begin position="1"/>
        <end position="25"/>
    </location>
</feature>
<keyword evidence="1" id="KW-0732">Signal</keyword>
<keyword evidence="2" id="KW-0812">Transmembrane</keyword>
<reference evidence="2 3" key="2">
    <citation type="journal article" date="2017" name="Front. Plant Sci.">
        <title>Gene Classification and Mining of Molecular Markers Useful in Red Clover (Trifolium pratense) Breeding.</title>
        <authorList>
            <person name="Istvanek J."/>
            <person name="Dluhosova J."/>
            <person name="Dluhos P."/>
            <person name="Patkova L."/>
            <person name="Nedelnik J."/>
            <person name="Repkova J."/>
        </authorList>
    </citation>
    <scope>NUCLEOTIDE SEQUENCE [LARGE SCALE GENOMIC DNA]</scope>
    <source>
        <strain evidence="3">cv. Tatra</strain>
        <tissue evidence="2">Young leaves</tissue>
    </source>
</reference>
<proteinExistence type="predicted"/>
<dbReference type="Proteomes" id="UP000236291">
    <property type="component" value="Unassembled WGS sequence"/>
</dbReference>
<evidence type="ECO:0000313" key="2">
    <source>
        <dbReference type="EMBL" id="PNY00381.1"/>
    </source>
</evidence>
<keyword evidence="2" id="KW-0472">Membrane</keyword>
<feature type="chain" id="PRO_5014431555" evidence="1">
    <location>
        <begin position="26"/>
        <end position="289"/>
    </location>
</feature>
<dbReference type="AlphaFoldDB" id="A0A2K3NBG5"/>
<dbReference type="EMBL" id="ASHM01018861">
    <property type="protein sequence ID" value="PNY00381.1"/>
    <property type="molecule type" value="Genomic_DNA"/>
</dbReference>